<dbReference type="GO" id="GO:0016740">
    <property type="term" value="F:transferase activity"/>
    <property type="evidence" value="ECO:0007669"/>
    <property type="project" value="UniProtKB-KW"/>
</dbReference>
<reference evidence="2 3" key="1">
    <citation type="journal article" date="2013" name="Antonie Van Leeuwenhoek">
        <title>Dongia rigui sp. nov., isolated from freshwater of a large wetland in Korea.</title>
        <authorList>
            <person name="Baik K.S."/>
            <person name="Hwang Y.M."/>
            <person name="Choi J.S."/>
            <person name="Kwon J."/>
            <person name="Seong C.N."/>
        </authorList>
    </citation>
    <scope>NUCLEOTIDE SEQUENCE [LARGE SCALE GENOMIC DNA]</scope>
    <source>
        <strain evidence="2 3">04SU4-P</strain>
    </source>
</reference>
<gene>
    <name evidence="2" type="primary">pseI</name>
    <name evidence="2" type="ORF">SMD31_14065</name>
</gene>
<dbReference type="InterPro" id="IPR020030">
    <property type="entry name" value="Pseudaminic_synth_PseI"/>
</dbReference>
<keyword evidence="3" id="KW-1185">Reference proteome</keyword>
<dbReference type="Pfam" id="PF03102">
    <property type="entry name" value="NeuB"/>
    <property type="match status" value="1"/>
</dbReference>
<dbReference type="InterPro" id="IPR013132">
    <property type="entry name" value="PseI/NeuA/B-like_N"/>
</dbReference>
<comment type="caution">
    <text evidence="2">The sequence shown here is derived from an EMBL/GenBank/DDBJ whole genome shotgun (WGS) entry which is preliminary data.</text>
</comment>
<dbReference type="InterPro" id="IPR013974">
    <property type="entry name" value="SAF"/>
</dbReference>
<dbReference type="SUPFAM" id="SSF51269">
    <property type="entry name" value="AFP III-like domain"/>
    <property type="match status" value="1"/>
</dbReference>
<dbReference type="SMART" id="SM00858">
    <property type="entry name" value="SAF"/>
    <property type="match status" value="1"/>
</dbReference>
<dbReference type="Pfam" id="PF08666">
    <property type="entry name" value="SAF"/>
    <property type="match status" value="1"/>
</dbReference>
<evidence type="ECO:0000313" key="3">
    <source>
        <dbReference type="Proteomes" id="UP001271769"/>
    </source>
</evidence>
<dbReference type="PANTHER" id="PTHR42966">
    <property type="entry name" value="N-ACETYLNEURAMINATE SYNTHASE"/>
    <property type="match status" value="1"/>
</dbReference>
<dbReference type="Gene3D" id="3.90.1210.10">
    <property type="entry name" value="Antifreeze-like/N-acetylneuraminic acid synthase C-terminal domain"/>
    <property type="match status" value="1"/>
</dbReference>
<dbReference type="InterPro" id="IPR006190">
    <property type="entry name" value="SAF_AFP_Neu5Ac"/>
</dbReference>
<dbReference type="InterPro" id="IPR051690">
    <property type="entry name" value="PseI-like"/>
</dbReference>
<dbReference type="RefSeq" id="WP_320501531.1">
    <property type="nucleotide sequence ID" value="NZ_JAXCLX010000002.1"/>
</dbReference>
<protein>
    <submittedName>
        <fullName evidence="2">Pseudaminic acid synthase</fullName>
        <ecNumber evidence="2">2.5.1.97</ecNumber>
    </submittedName>
</protein>
<dbReference type="EC" id="2.5.1.97" evidence="2"/>
<dbReference type="PANTHER" id="PTHR42966:SF2">
    <property type="entry name" value="PSEUDAMINIC ACID SYNTHASE"/>
    <property type="match status" value="1"/>
</dbReference>
<dbReference type="InterPro" id="IPR013785">
    <property type="entry name" value="Aldolase_TIM"/>
</dbReference>
<dbReference type="NCBIfam" id="TIGR03586">
    <property type="entry name" value="PseI"/>
    <property type="match status" value="1"/>
</dbReference>
<dbReference type="SUPFAM" id="SSF51569">
    <property type="entry name" value="Aldolase"/>
    <property type="match status" value="1"/>
</dbReference>
<dbReference type="InterPro" id="IPR036732">
    <property type="entry name" value="AFP_Neu5c_C_sf"/>
</dbReference>
<dbReference type="Gene3D" id="3.20.20.70">
    <property type="entry name" value="Aldolase class I"/>
    <property type="match status" value="1"/>
</dbReference>
<keyword evidence="2" id="KW-0808">Transferase</keyword>
<dbReference type="InterPro" id="IPR057736">
    <property type="entry name" value="SAF_PseI/NeuA/NeuB"/>
</dbReference>
<name>A0ABU5E1F7_9PROT</name>
<dbReference type="EMBL" id="JAXCLX010000002">
    <property type="protein sequence ID" value="MDY0873064.1"/>
    <property type="molecule type" value="Genomic_DNA"/>
</dbReference>
<organism evidence="2 3">
    <name type="scientific">Dongia rigui</name>
    <dbReference type="NCBI Taxonomy" id="940149"/>
    <lineage>
        <taxon>Bacteria</taxon>
        <taxon>Pseudomonadati</taxon>
        <taxon>Pseudomonadota</taxon>
        <taxon>Alphaproteobacteria</taxon>
        <taxon>Rhodospirillales</taxon>
        <taxon>Dongiaceae</taxon>
        <taxon>Dongia</taxon>
    </lineage>
</organism>
<evidence type="ECO:0000259" key="1">
    <source>
        <dbReference type="PROSITE" id="PS50844"/>
    </source>
</evidence>
<proteinExistence type="predicted"/>
<dbReference type="CDD" id="cd11615">
    <property type="entry name" value="SAF_NeuB_like"/>
    <property type="match status" value="1"/>
</dbReference>
<evidence type="ECO:0000313" key="2">
    <source>
        <dbReference type="EMBL" id="MDY0873064.1"/>
    </source>
</evidence>
<accession>A0ABU5E1F7</accession>
<dbReference type="Proteomes" id="UP001271769">
    <property type="component" value="Unassembled WGS sequence"/>
</dbReference>
<sequence length="351" mass="37632">MQRVTIAGREIARDRPPYVIAELSANHNGSLERAKEILRAAKKAGADALKLQSYRADTITIDHDGPDFRVKGGLWDGARLFDLYKEAAMPWDWHEPLFALGRELGIAVFSSPFDHTAVDMLEQLGAPAYKIASLELCDIPLIQYVARTGKPMIMSTGASELGEIADAVAAARGAGCKELILLKCTSGYPTPPAESYLKTIPHLTDMFDCVVGLSDHTMGTAVPVAATALGSALVEKHFTLARADGGVDSAFSLEPAELTQMISDINTAWAAMGSVHYGPTASEAGIRPLRRSLYIVKDVKAGDVIGPEHVRSIRPGKGLAPKYLPDVVGRRAARDLTRGTAVDWTMLAAAN</sequence>
<dbReference type="PROSITE" id="PS50844">
    <property type="entry name" value="AFP_LIKE"/>
    <property type="match status" value="1"/>
</dbReference>
<feature type="domain" description="AFP-like" evidence="1">
    <location>
        <begin position="292"/>
        <end position="350"/>
    </location>
</feature>